<organism evidence="5 6">
    <name type="scientific">Roseospira marina</name>
    <dbReference type="NCBI Taxonomy" id="140057"/>
    <lineage>
        <taxon>Bacteria</taxon>
        <taxon>Pseudomonadati</taxon>
        <taxon>Pseudomonadota</taxon>
        <taxon>Alphaproteobacteria</taxon>
        <taxon>Rhodospirillales</taxon>
        <taxon>Rhodospirillaceae</taxon>
        <taxon>Roseospira</taxon>
    </lineage>
</organism>
<keyword evidence="6" id="KW-1185">Reference proteome</keyword>
<dbReference type="CDD" id="cd18103">
    <property type="entry name" value="SpoU-like_RlmB"/>
    <property type="match status" value="1"/>
</dbReference>
<accession>A0A5M6I949</accession>
<feature type="region of interest" description="Disordered" evidence="3">
    <location>
        <begin position="1"/>
        <end position="41"/>
    </location>
</feature>
<evidence type="ECO:0000313" key="6">
    <source>
        <dbReference type="Proteomes" id="UP000324065"/>
    </source>
</evidence>
<dbReference type="OrthoDB" id="9785673at2"/>
<name>A0A5M6I949_9PROT</name>
<dbReference type="PANTHER" id="PTHR46429">
    <property type="entry name" value="23S RRNA (GUANOSINE-2'-O-)-METHYLTRANSFERASE RLMB"/>
    <property type="match status" value="1"/>
</dbReference>
<dbReference type="PANTHER" id="PTHR46429:SF1">
    <property type="entry name" value="23S RRNA (GUANOSINE-2'-O-)-METHYLTRANSFERASE RLMB"/>
    <property type="match status" value="1"/>
</dbReference>
<dbReference type="GO" id="GO:0032259">
    <property type="term" value="P:methylation"/>
    <property type="evidence" value="ECO:0007669"/>
    <property type="project" value="UniProtKB-KW"/>
</dbReference>
<dbReference type="Gene3D" id="3.40.1280.10">
    <property type="match status" value="1"/>
</dbReference>
<dbReference type="GO" id="GO:0008173">
    <property type="term" value="F:RNA methyltransferase activity"/>
    <property type="evidence" value="ECO:0007669"/>
    <property type="project" value="InterPro"/>
</dbReference>
<keyword evidence="2 5" id="KW-0808">Transferase</keyword>
<keyword evidence="1 5" id="KW-0489">Methyltransferase</keyword>
<gene>
    <name evidence="5" type="primary">rlmB</name>
    <name evidence="5" type="ORF">F1188_16510</name>
</gene>
<evidence type="ECO:0000313" key="5">
    <source>
        <dbReference type="EMBL" id="KAA5604295.1"/>
    </source>
</evidence>
<reference evidence="5 6" key="1">
    <citation type="submission" date="2019-09" db="EMBL/GenBank/DDBJ databases">
        <title>Genome sequence of Roseospira marina, one of the more divergent members of the non-sulfur purple photosynthetic bacterial family, the Rhodospirillaceae.</title>
        <authorList>
            <person name="Meyer T."/>
            <person name="Kyndt J."/>
        </authorList>
    </citation>
    <scope>NUCLEOTIDE SEQUENCE [LARGE SCALE GENOMIC DNA]</scope>
    <source>
        <strain evidence="5 6">DSM 15113</strain>
    </source>
</reference>
<dbReference type="GO" id="GO:0006396">
    <property type="term" value="P:RNA processing"/>
    <property type="evidence" value="ECO:0007669"/>
    <property type="project" value="InterPro"/>
</dbReference>
<evidence type="ECO:0000259" key="4">
    <source>
        <dbReference type="SMART" id="SM00967"/>
    </source>
</evidence>
<protein>
    <submittedName>
        <fullName evidence="5">23S rRNA (Guanosine(2251)-2'-O)-methyltransferase RlmB</fullName>
    </submittedName>
</protein>
<dbReference type="AlphaFoldDB" id="A0A5M6I949"/>
<dbReference type="InterPro" id="IPR001537">
    <property type="entry name" value="SpoU_MeTrfase"/>
</dbReference>
<dbReference type="EMBL" id="VWPJ01000019">
    <property type="protein sequence ID" value="KAA5604295.1"/>
    <property type="molecule type" value="Genomic_DNA"/>
</dbReference>
<dbReference type="InterPro" id="IPR004441">
    <property type="entry name" value="rRNA_MeTrfase_TrmH"/>
</dbReference>
<dbReference type="InterPro" id="IPR029028">
    <property type="entry name" value="Alpha/beta_knot_MTases"/>
</dbReference>
<dbReference type="Gene3D" id="3.30.1330.30">
    <property type="match status" value="1"/>
</dbReference>
<dbReference type="Pfam" id="PF08032">
    <property type="entry name" value="SpoU_sub_bind"/>
    <property type="match status" value="1"/>
</dbReference>
<dbReference type="SMART" id="SM00967">
    <property type="entry name" value="SpoU_sub_bind"/>
    <property type="match status" value="1"/>
</dbReference>
<feature type="domain" description="RNA 2-O ribose methyltransferase substrate binding" evidence="4">
    <location>
        <begin position="41"/>
        <end position="114"/>
    </location>
</feature>
<dbReference type="GO" id="GO:0003723">
    <property type="term" value="F:RNA binding"/>
    <property type="evidence" value="ECO:0007669"/>
    <property type="project" value="InterPro"/>
</dbReference>
<dbReference type="Proteomes" id="UP000324065">
    <property type="component" value="Unassembled WGS sequence"/>
</dbReference>
<dbReference type="SUPFAM" id="SSF55315">
    <property type="entry name" value="L30e-like"/>
    <property type="match status" value="1"/>
</dbReference>
<sequence length="283" mass="29109">MSPSSRSDRRAHPTSPRPNPRKGARPPRAGRGPGHGDGVMRLYGRHPVVAALQNPDRPVRRLWATADTAPGVTALAEARGLGIEPADRGALEGLLPPGAVHQGLALEVGPLPDADIGDLALAAPGESAVVVVLDQVSDPHNVGAILRSAAAFGARAVITQDRHAPAETGALAKAASGALERVPLMRVPNLARALDDLRDRGFWSVGLDADAPATLAGAGLTGALALVLGAEGSGLRRLTRDRCDHLARLPMVAGAVESLNVSNACAVALYELRRGVLESSGAR</sequence>
<dbReference type="NCBIfam" id="TIGR00186">
    <property type="entry name" value="rRNA_methyl_3"/>
    <property type="match status" value="1"/>
</dbReference>
<proteinExistence type="predicted"/>
<dbReference type="Pfam" id="PF00588">
    <property type="entry name" value="SpoU_methylase"/>
    <property type="match status" value="1"/>
</dbReference>
<dbReference type="InterPro" id="IPR029064">
    <property type="entry name" value="Ribosomal_eL30-like_sf"/>
</dbReference>
<comment type="caution">
    <text evidence="5">The sequence shown here is derived from an EMBL/GenBank/DDBJ whole genome shotgun (WGS) entry which is preliminary data.</text>
</comment>
<feature type="compositionally biased region" description="Basic and acidic residues" evidence="3">
    <location>
        <begin position="1"/>
        <end position="11"/>
    </location>
</feature>
<dbReference type="InterPro" id="IPR013123">
    <property type="entry name" value="SpoU_subst-bd"/>
</dbReference>
<evidence type="ECO:0000256" key="3">
    <source>
        <dbReference type="SAM" id="MobiDB-lite"/>
    </source>
</evidence>
<dbReference type="SUPFAM" id="SSF75217">
    <property type="entry name" value="alpha/beta knot"/>
    <property type="match status" value="1"/>
</dbReference>
<dbReference type="GO" id="GO:0005829">
    <property type="term" value="C:cytosol"/>
    <property type="evidence" value="ECO:0007669"/>
    <property type="project" value="TreeGrafter"/>
</dbReference>
<dbReference type="InterPro" id="IPR029026">
    <property type="entry name" value="tRNA_m1G_MTases_N"/>
</dbReference>
<evidence type="ECO:0000256" key="1">
    <source>
        <dbReference type="ARBA" id="ARBA00022603"/>
    </source>
</evidence>
<evidence type="ECO:0000256" key="2">
    <source>
        <dbReference type="ARBA" id="ARBA00022679"/>
    </source>
</evidence>